<dbReference type="Proteomes" id="UP000036166">
    <property type="component" value="Unassembled WGS sequence"/>
</dbReference>
<protein>
    <submittedName>
        <fullName evidence="1">Membrane protein</fullName>
    </submittedName>
</protein>
<name>A0A0J6CK34_9BACT</name>
<evidence type="ECO:0000313" key="1">
    <source>
        <dbReference type="EMBL" id="KMM32524.1"/>
    </source>
</evidence>
<dbReference type="PATRIC" id="fig|328812.4.peg.4306"/>
<proteinExistence type="predicted"/>
<organism evidence="1 2">
    <name type="scientific">Parabacteroides goldsteinii</name>
    <dbReference type="NCBI Taxonomy" id="328812"/>
    <lineage>
        <taxon>Bacteria</taxon>
        <taxon>Pseudomonadati</taxon>
        <taxon>Bacteroidota</taxon>
        <taxon>Bacteroidia</taxon>
        <taxon>Bacteroidales</taxon>
        <taxon>Tannerellaceae</taxon>
        <taxon>Parabacteroides</taxon>
    </lineage>
</organism>
<sequence>MKLREALDTYMFDNVGQFGGIAESLGYQTEYRDGYFRFRKDGEELSMSVSEIREKAGAKYDESLRDQSKERVSALFNKERANDPKYVTELEKEGISIKRWENLKGHDKDGFTVIDHRLKVCYTGQSLYEYAYKQGNILDGKGTKLEKGIMSDLMEIHGKPGKLRLNDDGISVFYRKEALVIPDKVLGKKLGKKEKEQLLAGDIVPITVNKKDILLQVDRDLNSVILRTNQEIKIPDIIGQTSEYGGYKLTKADKYLLANGHALENKLLHSPEGYFIADIQLTDDRKGVMIQNIQSITPGKAQELIKAMTPKLEAHAANIEAAKEQKHEEGRNMEAEFKEAVGKHDFEKIGKLKEEGYKPSEEFIKGIGKEHGLDERQTHEVIQLFGTKPEEQGEHERQAARLLDAAQTDNFHVIQEIQKEGYRLTQQDLTRMRETGVQANTLIAVQKIFGMEGSTKTLGDVKLASTPKPDNSKEMARPIASTINRAFNDL</sequence>
<gene>
    <name evidence="1" type="ORF">ACM15_16745</name>
</gene>
<dbReference type="RefSeq" id="WP_048316344.1">
    <property type="nucleotide sequence ID" value="NZ_LFJV01000057.1"/>
</dbReference>
<evidence type="ECO:0000313" key="2">
    <source>
        <dbReference type="Proteomes" id="UP000036166"/>
    </source>
</evidence>
<dbReference type="AlphaFoldDB" id="A0A0J6CK34"/>
<dbReference type="EMBL" id="LFJV01000057">
    <property type="protein sequence ID" value="KMM32524.1"/>
    <property type="molecule type" value="Genomic_DNA"/>
</dbReference>
<comment type="caution">
    <text evidence="1">The sequence shown here is derived from an EMBL/GenBank/DDBJ whole genome shotgun (WGS) entry which is preliminary data.</text>
</comment>
<reference evidence="1 2" key="1">
    <citation type="submission" date="2015-06" db="EMBL/GenBank/DDBJ databases">
        <title>Draft Genome Sequence of Parabacteroides goldsteinii with Putative Novel Metallo-Beta-Lactamases Isolated from a Blood Culture from a Human Patient.</title>
        <authorList>
            <person name="Krogh T.J."/>
            <person name="Agergaard C.N."/>
            <person name="Moller-Jensen J."/>
            <person name="Justesen U.S."/>
        </authorList>
    </citation>
    <scope>NUCLEOTIDE SEQUENCE [LARGE SCALE GENOMIC DNA]</scope>
    <source>
        <strain evidence="1 2">910340</strain>
    </source>
</reference>
<accession>A0A0J6CK34</accession>